<accession>A0A4S1CDF3</accession>
<name>A0A4S1CDF3_9BACT</name>
<dbReference type="RefSeq" id="WP_135870499.1">
    <property type="nucleotide sequence ID" value="NZ_SRSC01000003.1"/>
</dbReference>
<dbReference type="EMBL" id="SRSC01000003">
    <property type="protein sequence ID" value="TGU71060.1"/>
    <property type="molecule type" value="Genomic_DNA"/>
</dbReference>
<dbReference type="AlphaFoldDB" id="A0A4S1CDF3"/>
<sequence length="124" mass="14016">MPLKDTFHTFARSSAEALGSPYAFAIAIAILLVWAGMGPIFAFSDTWQLIINTATTIVTFLMVFLIQNTQNRDARALHLKLDELLKAQKGARNSLVDLEDLSDHELDRLQAEFERIRKKKSPEK</sequence>
<dbReference type="Pfam" id="PF04120">
    <property type="entry name" value="Iron_permease"/>
    <property type="match status" value="1"/>
</dbReference>
<keyword evidence="3" id="KW-1185">Reference proteome</keyword>
<dbReference type="InterPro" id="IPR007251">
    <property type="entry name" value="Iron_permease_Fet4"/>
</dbReference>
<organism evidence="2 3">
    <name type="scientific">Geomonas terrae</name>
    <dbReference type="NCBI Taxonomy" id="2562681"/>
    <lineage>
        <taxon>Bacteria</taxon>
        <taxon>Pseudomonadati</taxon>
        <taxon>Thermodesulfobacteriota</taxon>
        <taxon>Desulfuromonadia</taxon>
        <taxon>Geobacterales</taxon>
        <taxon>Geobacteraceae</taxon>
        <taxon>Geomonas</taxon>
    </lineage>
</organism>
<protein>
    <submittedName>
        <fullName evidence="2">Low affinity iron permease family protein</fullName>
    </submittedName>
</protein>
<keyword evidence="1" id="KW-0812">Transmembrane</keyword>
<feature type="transmembrane region" description="Helical" evidence="1">
    <location>
        <begin position="49"/>
        <end position="66"/>
    </location>
</feature>
<proteinExistence type="predicted"/>
<evidence type="ECO:0000313" key="2">
    <source>
        <dbReference type="EMBL" id="TGU71060.1"/>
    </source>
</evidence>
<gene>
    <name evidence="2" type="ORF">E4633_11980</name>
</gene>
<keyword evidence="1" id="KW-0472">Membrane</keyword>
<comment type="caution">
    <text evidence="2">The sequence shown here is derived from an EMBL/GenBank/DDBJ whole genome shotgun (WGS) entry which is preliminary data.</text>
</comment>
<keyword evidence="1" id="KW-1133">Transmembrane helix</keyword>
<reference evidence="2 3" key="1">
    <citation type="submission" date="2019-04" db="EMBL/GenBank/DDBJ databases">
        <title>Geobacter oryzae sp. nov., ferric-reducing bacteria isolated from paddy soil.</title>
        <authorList>
            <person name="Xu Z."/>
            <person name="Masuda Y."/>
            <person name="Itoh H."/>
            <person name="Senoo K."/>
        </authorList>
    </citation>
    <scope>NUCLEOTIDE SEQUENCE [LARGE SCALE GENOMIC DNA]</scope>
    <source>
        <strain evidence="2 3">Red111</strain>
    </source>
</reference>
<evidence type="ECO:0000313" key="3">
    <source>
        <dbReference type="Proteomes" id="UP000306416"/>
    </source>
</evidence>
<dbReference type="Proteomes" id="UP000306416">
    <property type="component" value="Unassembled WGS sequence"/>
</dbReference>
<dbReference type="GO" id="GO:0055085">
    <property type="term" value="P:transmembrane transport"/>
    <property type="evidence" value="ECO:0007669"/>
    <property type="project" value="InterPro"/>
</dbReference>
<feature type="transmembrane region" description="Helical" evidence="1">
    <location>
        <begin position="21"/>
        <end position="43"/>
    </location>
</feature>
<evidence type="ECO:0000256" key="1">
    <source>
        <dbReference type="SAM" id="Phobius"/>
    </source>
</evidence>